<comment type="function">
    <text evidence="4">Acts as a negative regulator of abscisic acid (ABA) response.</text>
</comment>
<evidence type="ECO:0000256" key="2">
    <source>
        <dbReference type="ARBA" id="ARBA00006081"/>
    </source>
</evidence>
<dbReference type="InterPro" id="IPR032308">
    <property type="entry name" value="TDBD"/>
</dbReference>
<evidence type="ECO:0000313" key="7">
    <source>
        <dbReference type="EMBL" id="KAK2979649.1"/>
    </source>
</evidence>
<evidence type="ECO:0000256" key="5">
    <source>
        <dbReference type="SAM" id="MobiDB-lite"/>
    </source>
</evidence>
<evidence type="ECO:0000256" key="3">
    <source>
        <dbReference type="ARBA" id="ARBA00023242"/>
    </source>
</evidence>
<sequence>MRSSSDGGHIGGSKSSSASSEEVKETPLSLPQMVTAAKPPFGVPITWAAESASKNVALRRALDAIKSEGNAAYKGLPTMPTTKDPTNSLPQMIVSRVMEKGKQVNLANTLSELAIGKKLKLANTLSEPVIPSNMGAMVKHAMPFGDMPKSNLTNNEKYEMPQPNMDVMKAMPTVTTTGGIPFGKKIEGFLYHYSEGYVRIVCVCHGMFFSPAEFVKHSSGLDVVNPMKHIKVLTNTFF</sequence>
<dbReference type="EMBL" id="JAVXUO010001732">
    <property type="protein sequence ID" value="KAK2979649.1"/>
    <property type="molecule type" value="Genomic_DNA"/>
</dbReference>
<evidence type="ECO:0000259" key="6">
    <source>
        <dbReference type="Pfam" id="PF16135"/>
    </source>
</evidence>
<feature type="compositionally biased region" description="Low complexity" evidence="5">
    <location>
        <begin position="1"/>
        <end position="20"/>
    </location>
</feature>
<feature type="domain" description="Tify" evidence="6">
    <location>
        <begin position="200"/>
        <end position="230"/>
    </location>
</feature>
<protein>
    <recommendedName>
        <fullName evidence="4">Ninja-family protein</fullName>
    </recommendedName>
    <alternativeName>
        <fullName evidence="4">ABI-binding protein</fullName>
    </alternativeName>
</protein>
<keyword evidence="3 4" id="KW-0539">Nucleus</keyword>
<dbReference type="Proteomes" id="UP001187471">
    <property type="component" value="Unassembled WGS sequence"/>
</dbReference>
<gene>
    <name evidence="7" type="ORF">RJ640_015057</name>
</gene>
<dbReference type="PANTHER" id="PTHR31413:SF43">
    <property type="entry name" value="NINJA-FAMILY PROTEIN"/>
    <property type="match status" value="1"/>
</dbReference>
<dbReference type="GO" id="GO:0007165">
    <property type="term" value="P:signal transduction"/>
    <property type="evidence" value="ECO:0007669"/>
    <property type="project" value="InterPro"/>
</dbReference>
<name>A0AA88UCG6_9ASTE</name>
<dbReference type="InterPro" id="IPR031307">
    <property type="entry name" value="Ninja_fam"/>
</dbReference>
<proteinExistence type="inferred from homology"/>
<accession>A0AA88UCG6</accession>
<reference evidence="7" key="1">
    <citation type="submission" date="2022-12" db="EMBL/GenBank/DDBJ databases">
        <title>Draft genome assemblies for two species of Escallonia (Escalloniales).</title>
        <authorList>
            <person name="Chanderbali A."/>
            <person name="Dervinis C."/>
            <person name="Anghel I."/>
            <person name="Soltis D."/>
            <person name="Soltis P."/>
            <person name="Zapata F."/>
        </authorList>
    </citation>
    <scope>NUCLEOTIDE SEQUENCE</scope>
    <source>
        <strain evidence="7">UCBG92.1500</strain>
        <tissue evidence="7">Leaf</tissue>
    </source>
</reference>
<dbReference type="AlphaFoldDB" id="A0AA88UCG6"/>
<evidence type="ECO:0000256" key="4">
    <source>
        <dbReference type="RuleBase" id="RU369029"/>
    </source>
</evidence>
<evidence type="ECO:0000256" key="1">
    <source>
        <dbReference type="ARBA" id="ARBA00004123"/>
    </source>
</evidence>
<dbReference type="GO" id="GO:0045892">
    <property type="term" value="P:negative regulation of DNA-templated transcription"/>
    <property type="evidence" value="ECO:0007669"/>
    <property type="project" value="TreeGrafter"/>
</dbReference>
<dbReference type="PANTHER" id="PTHR31413">
    <property type="entry name" value="AFP HOMOLOG 2"/>
    <property type="match status" value="1"/>
</dbReference>
<comment type="caution">
    <text evidence="7">The sequence shown here is derived from an EMBL/GenBank/DDBJ whole genome shotgun (WGS) entry which is preliminary data.</text>
</comment>
<dbReference type="Pfam" id="PF16135">
    <property type="entry name" value="TDBD"/>
    <property type="match status" value="1"/>
</dbReference>
<keyword evidence="8" id="KW-1185">Reference proteome</keyword>
<comment type="subcellular location">
    <subcellularLocation>
        <location evidence="1 4">Nucleus</location>
    </subcellularLocation>
</comment>
<organism evidence="7 8">
    <name type="scientific">Escallonia rubra</name>
    <dbReference type="NCBI Taxonomy" id="112253"/>
    <lineage>
        <taxon>Eukaryota</taxon>
        <taxon>Viridiplantae</taxon>
        <taxon>Streptophyta</taxon>
        <taxon>Embryophyta</taxon>
        <taxon>Tracheophyta</taxon>
        <taxon>Spermatophyta</taxon>
        <taxon>Magnoliopsida</taxon>
        <taxon>eudicotyledons</taxon>
        <taxon>Gunneridae</taxon>
        <taxon>Pentapetalae</taxon>
        <taxon>asterids</taxon>
        <taxon>campanulids</taxon>
        <taxon>Escalloniales</taxon>
        <taxon>Escalloniaceae</taxon>
        <taxon>Escallonia</taxon>
    </lineage>
</organism>
<comment type="similarity">
    <text evidence="2 4">Belongs to the Ninja family.</text>
</comment>
<dbReference type="GO" id="GO:0005634">
    <property type="term" value="C:nucleus"/>
    <property type="evidence" value="ECO:0007669"/>
    <property type="project" value="UniProtKB-SubCell"/>
</dbReference>
<feature type="region of interest" description="Disordered" evidence="5">
    <location>
        <begin position="1"/>
        <end position="31"/>
    </location>
</feature>
<evidence type="ECO:0000313" key="8">
    <source>
        <dbReference type="Proteomes" id="UP001187471"/>
    </source>
</evidence>